<accession>A0A383VYH7</accession>
<evidence type="ECO:0000256" key="1">
    <source>
        <dbReference type="SAM" id="MobiDB-lite"/>
    </source>
</evidence>
<reference evidence="2 3" key="1">
    <citation type="submission" date="2016-10" db="EMBL/GenBank/DDBJ databases">
        <authorList>
            <person name="Cai Z."/>
        </authorList>
    </citation>
    <scope>NUCLEOTIDE SEQUENCE [LARGE SCALE GENOMIC DNA]</scope>
</reference>
<gene>
    <name evidence="2" type="ORF">BQ4739_LOCUS10086</name>
</gene>
<protein>
    <submittedName>
        <fullName evidence="2">Uncharacterized protein</fullName>
    </submittedName>
</protein>
<proteinExistence type="predicted"/>
<dbReference type="Proteomes" id="UP000256970">
    <property type="component" value="Unassembled WGS sequence"/>
</dbReference>
<dbReference type="AlphaFoldDB" id="A0A383VYH7"/>
<feature type="region of interest" description="Disordered" evidence="1">
    <location>
        <begin position="192"/>
        <end position="226"/>
    </location>
</feature>
<name>A0A383VYH7_TETOB</name>
<feature type="compositionally biased region" description="Low complexity" evidence="1">
    <location>
        <begin position="197"/>
        <end position="209"/>
    </location>
</feature>
<keyword evidence="3" id="KW-1185">Reference proteome</keyword>
<feature type="compositionally biased region" description="Polar residues" evidence="1">
    <location>
        <begin position="1"/>
        <end position="12"/>
    </location>
</feature>
<dbReference type="EMBL" id="FNXT01000957">
    <property type="protein sequence ID" value="SZX69814.1"/>
    <property type="molecule type" value="Genomic_DNA"/>
</dbReference>
<evidence type="ECO:0000313" key="3">
    <source>
        <dbReference type="Proteomes" id="UP000256970"/>
    </source>
</evidence>
<evidence type="ECO:0000313" key="2">
    <source>
        <dbReference type="EMBL" id="SZX69814.1"/>
    </source>
</evidence>
<sequence length="226" mass="24697">MSLHLANNTHITRPSPPSGLLPRVHSTLSSRNGSFAVPKSGKAGDSFVVLTDRDSYHRYSADFEPAGLCITPVEACSPASSEQLIVRLGSQALPLSTTSYARSVTVAKDAACSEAQQQQQLQQEHQQGDASAVDFDAAAAQQDWDVVPSWSFSQPAAVHESSSSHSSSRPGMRLARQLYAEQQLQQLAELRREFGSQQQEQQQQQQQQQTKDKKIGKLLSHKLSSL</sequence>
<organism evidence="2 3">
    <name type="scientific">Tetradesmus obliquus</name>
    <name type="common">Green alga</name>
    <name type="synonym">Acutodesmus obliquus</name>
    <dbReference type="NCBI Taxonomy" id="3088"/>
    <lineage>
        <taxon>Eukaryota</taxon>
        <taxon>Viridiplantae</taxon>
        <taxon>Chlorophyta</taxon>
        <taxon>core chlorophytes</taxon>
        <taxon>Chlorophyceae</taxon>
        <taxon>CS clade</taxon>
        <taxon>Sphaeropleales</taxon>
        <taxon>Scenedesmaceae</taxon>
        <taxon>Tetradesmus</taxon>
    </lineage>
</organism>
<feature type="region of interest" description="Disordered" evidence="1">
    <location>
        <begin position="1"/>
        <end position="22"/>
    </location>
</feature>